<dbReference type="OrthoDB" id="9135094at2"/>
<organism evidence="1 2">
    <name type="scientific">Burkholderia pyrrocinia</name>
    <name type="common">Pseudomonas pyrrocinia</name>
    <dbReference type="NCBI Taxonomy" id="60550"/>
    <lineage>
        <taxon>Bacteria</taxon>
        <taxon>Pseudomonadati</taxon>
        <taxon>Pseudomonadota</taxon>
        <taxon>Betaproteobacteria</taxon>
        <taxon>Burkholderiales</taxon>
        <taxon>Burkholderiaceae</taxon>
        <taxon>Burkholderia</taxon>
        <taxon>Burkholderia cepacia complex</taxon>
    </lineage>
</organism>
<sequence>MSQQIHAKIKRTSKYYGQTPPGALFPVQISPLQRDEYVVSGNNNAYRLRDVNLFIVGEDGYELRIA</sequence>
<evidence type="ECO:0000313" key="1">
    <source>
        <dbReference type="EMBL" id="AXF23519.1"/>
    </source>
</evidence>
<evidence type="ECO:0000313" key="2">
    <source>
        <dbReference type="Proteomes" id="UP000253104"/>
    </source>
</evidence>
<dbReference type="Proteomes" id="UP000253104">
    <property type="component" value="Chromosome mHSR5_B"/>
</dbReference>
<name>A0A2Z5N1R0_BURPY</name>
<gene>
    <name evidence="1" type="ORF">CUJ89_24210</name>
</gene>
<dbReference type="AlphaFoldDB" id="A0A2Z5N1R0"/>
<protein>
    <submittedName>
        <fullName evidence="1">Uncharacterized protein</fullName>
    </submittedName>
</protein>
<proteinExistence type="predicted"/>
<dbReference type="EMBL" id="CP024903">
    <property type="protein sequence ID" value="AXF23519.1"/>
    <property type="molecule type" value="Genomic_DNA"/>
</dbReference>
<dbReference type="RefSeq" id="WP_114179924.1">
    <property type="nucleotide sequence ID" value="NZ_CP024903.1"/>
</dbReference>
<reference evidence="1 2" key="1">
    <citation type="journal article" date="2018" name="ISME J.">
        <title>Involvement of Burkholderiaceae and sulfurous volatiles in disease-suppressive soils.</title>
        <authorList>
            <person name="Carrion V.J."/>
            <person name="Cordovez V."/>
            <person name="Tyc O."/>
            <person name="Etalo D.W."/>
            <person name="de Bruijn I."/>
            <person name="de Jager V.C."/>
            <person name="Medema M.H."/>
            <person name="Eberl L."/>
            <person name="Raaijmakers J.M."/>
        </authorList>
    </citation>
    <scope>NUCLEOTIDE SEQUENCE [LARGE SCALE GENOMIC DNA]</scope>
    <source>
        <strain evidence="2">mHSR5</strain>
    </source>
</reference>
<accession>A0A2Z5N1R0</accession>